<dbReference type="EMBL" id="CP104003">
    <property type="protein sequence ID" value="UWM56752.1"/>
    <property type="molecule type" value="Genomic_DNA"/>
</dbReference>
<dbReference type="CDD" id="cd05154">
    <property type="entry name" value="ACAD10_11_N-like"/>
    <property type="match status" value="1"/>
</dbReference>
<dbReference type="Gene3D" id="3.30.200.20">
    <property type="entry name" value="Phosphorylase Kinase, domain 1"/>
    <property type="match status" value="1"/>
</dbReference>
<keyword evidence="3" id="KW-1185">Reference proteome</keyword>
<name>A0A9E7R730_9EURY</name>
<dbReference type="InterPro" id="IPR041726">
    <property type="entry name" value="ACAD10_11_N"/>
</dbReference>
<proteinExistence type="predicted"/>
<dbReference type="SUPFAM" id="SSF56112">
    <property type="entry name" value="Protein kinase-like (PK-like)"/>
    <property type="match status" value="1"/>
</dbReference>
<evidence type="ECO:0000259" key="1">
    <source>
        <dbReference type="Pfam" id="PF01636"/>
    </source>
</evidence>
<dbReference type="Proteomes" id="UP001057580">
    <property type="component" value="Chromosome"/>
</dbReference>
<dbReference type="Pfam" id="PF01636">
    <property type="entry name" value="APH"/>
    <property type="match status" value="1"/>
</dbReference>
<feature type="domain" description="Aminoglycoside phosphotransferase" evidence="1">
    <location>
        <begin position="25"/>
        <end position="270"/>
    </location>
</feature>
<dbReference type="Gene3D" id="3.90.1200.10">
    <property type="match status" value="1"/>
</dbReference>
<dbReference type="InterPro" id="IPR051678">
    <property type="entry name" value="AGP_Transferase"/>
</dbReference>
<protein>
    <submittedName>
        <fullName evidence="2">Phosphotransferase family protein</fullName>
    </submittedName>
</protein>
<accession>A0A9E7R730</accession>
<dbReference type="KEGG" id="ssai:N0B31_10750"/>
<reference evidence="2" key="1">
    <citation type="submission" date="2022-09" db="EMBL/GenBank/DDBJ databases">
        <title>Diverse halophilic archaea isolated from saline environments.</title>
        <authorList>
            <person name="Cui H.-L."/>
        </authorList>
    </citation>
    <scope>NUCLEOTIDE SEQUENCE</scope>
    <source>
        <strain evidence="2">ZS-35-S2</strain>
    </source>
</reference>
<dbReference type="PANTHER" id="PTHR21310">
    <property type="entry name" value="AMINOGLYCOSIDE PHOSPHOTRANSFERASE-RELATED-RELATED"/>
    <property type="match status" value="1"/>
</dbReference>
<evidence type="ECO:0000313" key="3">
    <source>
        <dbReference type="Proteomes" id="UP001057580"/>
    </source>
</evidence>
<evidence type="ECO:0000313" key="2">
    <source>
        <dbReference type="EMBL" id="UWM56752.1"/>
    </source>
</evidence>
<organism evidence="2 3">
    <name type="scientific">Salinirubellus salinus</name>
    <dbReference type="NCBI Taxonomy" id="1364945"/>
    <lineage>
        <taxon>Archaea</taxon>
        <taxon>Methanobacteriati</taxon>
        <taxon>Methanobacteriota</taxon>
        <taxon>Stenosarchaea group</taxon>
        <taxon>Halobacteria</taxon>
        <taxon>Halobacteriales</taxon>
        <taxon>Natronomonadaceae</taxon>
        <taxon>Salinirubellus</taxon>
    </lineage>
</organism>
<dbReference type="InterPro" id="IPR011009">
    <property type="entry name" value="Kinase-like_dom_sf"/>
</dbReference>
<dbReference type="GeneID" id="74942906"/>
<dbReference type="InterPro" id="IPR002575">
    <property type="entry name" value="Aminoglycoside_PTrfase"/>
</dbReference>
<dbReference type="RefSeq" id="WP_260643866.1">
    <property type="nucleotide sequence ID" value="NZ_CP104003.1"/>
</dbReference>
<dbReference type="AlphaFoldDB" id="A0A9E7R730"/>
<dbReference type="PANTHER" id="PTHR21310:SF40">
    <property type="entry name" value="AMINOGLYCOSIDE PHOSPHOTRANSFERASE DOMAIN-CONTAINING PROTEIN-RELATED"/>
    <property type="match status" value="1"/>
</dbReference>
<gene>
    <name evidence="2" type="ORF">N0B31_10750</name>
</gene>
<sequence>MDHPELVETLDAELGVHVTGLELLADGLNRVVAVTTAESGDPSAYVLRRPTALRESEVFVDLRTEYAVLERLTETPVPAPAPVLYHGDASLLGRPFAVVEHLPGRPFPWGADLPERYRTPATRDRVATLVVETLAEVHAVDTAPFATVCERVTTQEQIERTATRVDAVTDATGHRLAGLRRVADRLRERVPATAATEKALVHGDFRPGNLLFDGDPLAVTGVLDWETAMLGDPLTELGYLLLDWRGGTESWPAPSAVDAPADAAGMDRVHELHREGLSPFTHRPGSPAADELVARYEARSSRSFTDGPFYRALAAFGLATVWADIHRHAVATGAADPVDALPVVEYTALVAEHILEAAAE</sequence>